<evidence type="ECO:0000256" key="1">
    <source>
        <dbReference type="ARBA" id="ARBA00022630"/>
    </source>
</evidence>
<keyword evidence="2" id="KW-0274">FAD</keyword>
<dbReference type="Gene3D" id="3.30.465.10">
    <property type="match status" value="1"/>
</dbReference>
<dbReference type="Pfam" id="PF00941">
    <property type="entry name" value="FAD_binding_5"/>
    <property type="match status" value="1"/>
</dbReference>
<dbReference type="Proteomes" id="UP001139179">
    <property type="component" value="Unassembled WGS sequence"/>
</dbReference>
<organism evidence="5 6">
    <name type="scientific">Halalkalibacter oceani</name>
    <dbReference type="NCBI Taxonomy" id="1653776"/>
    <lineage>
        <taxon>Bacteria</taxon>
        <taxon>Bacillati</taxon>
        <taxon>Bacillota</taxon>
        <taxon>Bacilli</taxon>
        <taxon>Bacillales</taxon>
        <taxon>Bacillaceae</taxon>
        <taxon>Halalkalibacter</taxon>
    </lineage>
</organism>
<evidence type="ECO:0000313" key="5">
    <source>
        <dbReference type="EMBL" id="MCM3713821.1"/>
    </source>
</evidence>
<dbReference type="PROSITE" id="PS51387">
    <property type="entry name" value="FAD_PCMH"/>
    <property type="match status" value="1"/>
</dbReference>
<dbReference type="GO" id="GO:0071949">
    <property type="term" value="F:FAD binding"/>
    <property type="evidence" value="ECO:0007669"/>
    <property type="project" value="InterPro"/>
</dbReference>
<dbReference type="EMBL" id="JAMBOL010000003">
    <property type="protein sequence ID" value="MCM3713821.1"/>
    <property type="molecule type" value="Genomic_DNA"/>
</dbReference>
<dbReference type="Pfam" id="PF03450">
    <property type="entry name" value="CO_deh_flav_C"/>
    <property type="match status" value="1"/>
</dbReference>
<dbReference type="SMART" id="SM01092">
    <property type="entry name" value="CO_deh_flav_C"/>
    <property type="match status" value="1"/>
</dbReference>
<dbReference type="FunFam" id="3.30.465.10:FF:000017">
    <property type="entry name" value="Xanthine dehydrogenase, FAD binding subunit"/>
    <property type="match status" value="1"/>
</dbReference>
<reference evidence="5" key="1">
    <citation type="submission" date="2022-05" db="EMBL/GenBank/DDBJ databases">
        <title>Comparative Genomics of Spacecraft Associated Microbes.</title>
        <authorList>
            <person name="Tran M.T."/>
            <person name="Wright A."/>
            <person name="Seuylemezian A."/>
            <person name="Eisen J."/>
            <person name="Coil D."/>
        </authorList>
    </citation>
    <scope>NUCLEOTIDE SEQUENCE</scope>
    <source>
        <strain evidence="5">214.1.1</strain>
    </source>
</reference>
<dbReference type="PANTHER" id="PTHR42659:SF2">
    <property type="entry name" value="XANTHINE DEHYDROGENASE SUBUNIT C-RELATED"/>
    <property type="match status" value="1"/>
</dbReference>
<proteinExistence type="predicted"/>
<dbReference type="InterPro" id="IPR036318">
    <property type="entry name" value="FAD-bd_PCMH-like_sf"/>
</dbReference>
<keyword evidence="6" id="KW-1185">Reference proteome</keyword>
<comment type="caution">
    <text evidence="5">The sequence shown here is derived from an EMBL/GenBank/DDBJ whole genome shotgun (WGS) entry which is preliminary data.</text>
</comment>
<sequence>MEDTVWMEPDTLQGVKEILAQGDPEIRVVSGGTALSLIMKQGMFDPKKMISLKKVKNELSFIRHDEEQNIRIGSMTTLREIEIDPLMKAEQPVITEALAHVANPRIRYVASLGGNLAHGDAHLDLPPILMALGAKIKVESSKGDRWLELHDFFQGYYETAMESDEILTEVLIPKKIEGLRGTYFKYTTLSNDDWPTVGVAVFLKTVEGIVADVRIVISAATDKPTQLPEVEQCVRNKSLNEETIMEAAQKAYEVVEPLEDLRGSVWYKKEMVKVHIKRALEQLKTES</sequence>
<evidence type="ECO:0000256" key="2">
    <source>
        <dbReference type="ARBA" id="ARBA00022827"/>
    </source>
</evidence>
<gene>
    <name evidence="5" type="ORF">M3202_06965</name>
</gene>
<dbReference type="InterPro" id="IPR016167">
    <property type="entry name" value="FAD-bd_PCMH_sub1"/>
</dbReference>
<dbReference type="InterPro" id="IPR036683">
    <property type="entry name" value="CO_DH_flav_C_dom_sf"/>
</dbReference>
<dbReference type="SUPFAM" id="SSF56176">
    <property type="entry name" value="FAD-binding/transporter-associated domain-like"/>
    <property type="match status" value="1"/>
</dbReference>
<feature type="domain" description="FAD-binding PCMH-type" evidence="4">
    <location>
        <begin position="1"/>
        <end position="177"/>
    </location>
</feature>
<dbReference type="Gene3D" id="3.30.390.50">
    <property type="entry name" value="CO dehydrogenase flavoprotein, C-terminal domain"/>
    <property type="match status" value="1"/>
</dbReference>
<protein>
    <submittedName>
        <fullName evidence="5">Xanthine dehydrogenase family protein subunit M</fullName>
    </submittedName>
</protein>
<evidence type="ECO:0000313" key="6">
    <source>
        <dbReference type="Proteomes" id="UP001139179"/>
    </source>
</evidence>
<dbReference type="SUPFAM" id="SSF55447">
    <property type="entry name" value="CO dehydrogenase flavoprotein C-terminal domain-like"/>
    <property type="match status" value="1"/>
</dbReference>
<keyword evidence="1" id="KW-0285">Flavoprotein</keyword>
<dbReference type="InterPro" id="IPR002346">
    <property type="entry name" value="Mopterin_DH_FAD-bd"/>
</dbReference>
<evidence type="ECO:0000256" key="3">
    <source>
        <dbReference type="ARBA" id="ARBA00023002"/>
    </source>
</evidence>
<dbReference type="Gene3D" id="3.30.43.10">
    <property type="entry name" value="Uridine Diphospho-n-acetylenolpyruvylglucosamine Reductase, domain 2"/>
    <property type="match status" value="1"/>
</dbReference>
<dbReference type="RefSeq" id="WP_251222613.1">
    <property type="nucleotide sequence ID" value="NZ_JAMBOL010000003.1"/>
</dbReference>
<dbReference type="InterPro" id="IPR016169">
    <property type="entry name" value="FAD-bd_PCMH_sub2"/>
</dbReference>
<dbReference type="AlphaFoldDB" id="A0A9X2DNN8"/>
<dbReference type="GO" id="GO:0016491">
    <property type="term" value="F:oxidoreductase activity"/>
    <property type="evidence" value="ECO:0007669"/>
    <property type="project" value="UniProtKB-KW"/>
</dbReference>
<dbReference type="PANTHER" id="PTHR42659">
    <property type="entry name" value="XANTHINE DEHYDROGENASE SUBUNIT C-RELATED"/>
    <property type="match status" value="1"/>
</dbReference>
<keyword evidence="3" id="KW-0560">Oxidoreductase</keyword>
<evidence type="ECO:0000259" key="4">
    <source>
        <dbReference type="PROSITE" id="PS51387"/>
    </source>
</evidence>
<accession>A0A9X2DNN8</accession>
<name>A0A9X2DNN8_9BACI</name>
<dbReference type="InterPro" id="IPR005107">
    <property type="entry name" value="CO_DH_flav_C"/>
</dbReference>
<dbReference type="InterPro" id="IPR016166">
    <property type="entry name" value="FAD-bd_PCMH"/>
</dbReference>
<dbReference type="InterPro" id="IPR051312">
    <property type="entry name" value="Diverse_Substr_Oxidored"/>
</dbReference>